<dbReference type="Pfam" id="PF00903">
    <property type="entry name" value="Glyoxalase"/>
    <property type="match status" value="1"/>
</dbReference>
<evidence type="ECO:0000313" key="3">
    <source>
        <dbReference type="Proteomes" id="UP000230161"/>
    </source>
</evidence>
<dbReference type="RefSeq" id="WP_100344211.1">
    <property type="nucleotide sequence ID" value="NZ_PGFB01000002.1"/>
</dbReference>
<evidence type="ECO:0000259" key="1">
    <source>
        <dbReference type="PROSITE" id="PS51819"/>
    </source>
</evidence>
<organism evidence="2 3">
    <name type="scientific">Compostimonas suwonensis</name>
    <dbReference type="NCBI Taxonomy" id="1048394"/>
    <lineage>
        <taxon>Bacteria</taxon>
        <taxon>Bacillati</taxon>
        <taxon>Actinomycetota</taxon>
        <taxon>Actinomycetes</taxon>
        <taxon>Micrococcales</taxon>
        <taxon>Microbacteriaceae</taxon>
        <taxon>Compostimonas</taxon>
    </lineage>
</organism>
<dbReference type="PANTHER" id="PTHR36437">
    <property type="entry name" value="GLYOXALASE/BLEOMYCIN RESISTANCE PROTEIN/DIOXYGENASE"/>
    <property type="match status" value="1"/>
</dbReference>
<keyword evidence="2" id="KW-0560">Oxidoreductase</keyword>
<protein>
    <submittedName>
        <fullName evidence="2">Catechol 2,3-dioxygenase-like lactoylglutathione lyase family enzyme</fullName>
    </submittedName>
</protein>
<dbReference type="OrthoDB" id="9794917at2"/>
<sequence>MSDSAATTRITQVGTIFVPVSDQERALGFYVDVLGFEKRGDFVYGGGRRWIEVAPAGSVNALALVPSSEGERVPSDQTYCAFASDDIEADHTALSARGVVVEPIAGAGGTRTGLVSREASVPDPIPVQFFFRDPDGNRFLIVQPG</sequence>
<reference evidence="2 3" key="1">
    <citation type="submission" date="2017-11" db="EMBL/GenBank/DDBJ databases">
        <title>Genomic Encyclopedia of Archaeal and Bacterial Type Strains, Phase II (KMG-II): From Individual Species to Whole Genera.</title>
        <authorList>
            <person name="Goeker M."/>
        </authorList>
    </citation>
    <scope>NUCLEOTIDE SEQUENCE [LARGE SCALE GENOMIC DNA]</scope>
    <source>
        <strain evidence="2 3">DSM 25625</strain>
    </source>
</reference>
<dbReference type="PROSITE" id="PS51819">
    <property type="entry name" value="VOC"/>
    <property type="match status" value="1"/>
</dbReference>
<accession>A0A2M9C0B8</accession>
<gene>
    <name evidence="2" type="ORF">CLV54_1425</name>
</gene>
<dbReference type="Proteomes" id="UP000230161">
    <property type="component" value="Unassembled WGS sequence"/>
</dbReference>
<dbReference type="InterPro" id="IPR004360">
    <property type="entry name" value="Glyas_Fos-R_dOase_dom"/>
</dbReference>
<dbReference type="EMBL" id="PGFB01000002">
    <property type="protein sequence ID" value="PJJ63750.1"/>
    <property type="molecule type" value="Genomic_DNA"/>
</dbReference>
<dbReference type="PANTHER" id="PTHR36437:SF2">
    <property type="entry name" value="GLYOXALASE_BLEOMYCIN RESISTANCE PROTEIN_DIOXYGENASE"/>
    <property type="match status" value="1"/>
</dbReference>
<evidence type="ECO:0000313" key="2">
    <source>
        <dbReference type="EMBL" id="PJJ63750.1"/>
    </source>
</evidence>
<proteinExistence type="predicted"/>
<keyword evidence="2" id="KW-0456">Lyase</keyword>
<name>A0A2M9C0B8_9MICO</name>
<comment type="caution">
    <text evidence="2">The sequence shown here is derived from an EMBL/GenBank/DDBJ whole genome shotgun (WGS) entry which is preliminary data.</text>
</comment>
<dbReference type="GO" id="GO:0016829">
    <property type="term" value="F:lyase activity"/>
    <property type="evidence" value="ECO:0007669"/>
    <property type="project" value="UniProtKB-KW"/>
</dbReference>
<dbReference type="InterPro" id="IPR037523">
    <property type="entry name" value="VOC_core"/>
</dbReference>
<keyword evidence="3" id="KW-1185">Reference proteome</keyword>
<dbReference type="Gene3D" id="3.10.180.10">
    <property type="entry name" value="2,3-Dihydroxybiphenyl 1,2-Dioxygenase, domain 1"/>
    <property type="match status" value="1"/>
</dbReference>
<feature type="domain" description="VOC" evidence="1">
    <location>
        <begin position="9"/>
        <end position="144"/>
    </location>
</feature>
<dbReference type="SUPFAM" id="SSF54593">
    <property type="entry name" value="Glyoxalase/Bleomycin resistance protein/Dihydroxybiphenyl dioxygenase"/>
    <property type="match status" value="1"/>
</dbReference>
<dbReference type="InterPro" id="IPR029068">
    <property type="entry name" value="Glyas_Bleomycin-R_OHBP_Dase"/>
</dbReference>
<dbReference type="AlphaFoldDB" id="A0A2M9C0B8"/>
<dbReference type="GO" id="GO:0051213">
    <property type="term" value="F:dioxygenase activity"/>
    <property type="evidence" value="ECO:0007669"/>
    <property type="project" value="UniProtKB-KW"/>
</dbReference>
<keyword evidence="2" id="KW-0223">Dioxygenase</keyword>